<protein>
    <recommendedName>
        <fullName evidence="1">HAT C-terminal dimerisation domain-containing protein</fullName>
    </recommendedName>
</protein>
<name>A0A8H4AJ76_GIGMA</name>
<dbReference type="Proteomes" id="UP000439903">
    <property type="component" value="Unassembled WGS sequence"/>
</dbReference>
<dbReference type="GO" id="GO:0046983">
    <property type="term" value="F:protein dimerization activity"/>
    <property type="evidence" value="ECO:0007669"/>
    <property type="project" value="InterPro"/>
</dbReference>
<evidence type="ECO:0000313" key="3">
    <source>
        <dbReference type="Proteomes" id="UP000439903"/>
    </source>
</evidence>
<comment type="caution">
    <text evidence="2">The sequence shown here is derived from an EMBL/GenBank/DDBJ whole genome shotgun (WGS) entry which is preliminary data.</text>
</comment>
<evidence type="ECO:0000259" key="1">
    <source>
        <dbReference type="Pfam" id="PF05699"/>
    </source>
</evidence>
<proteinExistence type="predicted"/>
<evidence type="ECO:0000313" key="2">
    <source>
        <dbReference type="EMBL" id="KAF0501871.1"/>
    </source>
</evidence>
<gene>
    <name evidence="2" type="ORF">F8M41_019940</name>
</gene>
<keyword evidence="3" id="KW-1185">Reference proteome</keyword>
<dbReference type="AlphaFoldDB" id="A0A8H4AJ76"/>
<organism evidence="2 3">
    <name type="scientific">Gigaspora margarita</name>
    <dbReference type="NCBI Taxonomy" id="4874"/>
    <lineage>
        <taxon>Eukaryota</taxon>
        <taxon>Fungi</taxon>
        <taxon>Fungi incertae sedis</taxon>
        <taxon>Mucoromycota</taxon>
        <taxon>Glomeromycotina</taxon>
        <taxon>Glomeromycetes</taxon>
        <taxon>Diversisporales</taxon>
        <taxon>Gigasporaceae</taxon>
        <taxon>Gigaspora</taxon>
    </lineage>
</organism>
<dbReference type="InterPro" id="IPR008906">
    <property type="entry name" value="HATC_C_dom"/>
</dbReference>
<reference evidence="2 3" key="1">
    <citation type="journal article" date="2019" name="Environ. Microbiol.">
        <title>At the nexus of three kingdoms: the genome of the mycorrhizal fungus Gigaspora margarita provides insights into plant, endobacterial and fungal interactions.</title>
        <authorList>
            <person name="Venice F."/>
            <person name="Ghignone S."/>
            <person name="Salvioli di Fossalunga A."/>
            <person name="Amselem J."/>
            <person name="Novero M."/>
            <person name="Xianan X."/>
            <person name="Sedzielewska Toro K."/>
            <person name="Morin E."/>
            <person name="Lipzen A."/>
            <person name="Grigoriev I.V."/>
            <person name="Henrissat B."/>
            <person name="Martin F.M."/>
            <person name="Bonfante P."/>
        </authorList>
    </citation>
    <scope>NUCLEOTIDE SEQUENCE [LARGE SCALE GENOMIC DNA]</scope>
    <source>
        <strain evidence="2 3">BEG34</strain>
    </source>
</reference>
<sequence>MWTGNKPQILAREMTQYHDKTFPFDNSQTGQFKDDPFGFWKYVERETPELAFIGKRLHSIVVNSASVERLFSDMGFIHSKR</sequence>
<accession>A0A8H4AJ76</accession>
<dbReference type="SUPFAM" id="SSF53098">
    <property type="entry name" value="Ribonuclease H-like"/>
    <property type="match status" value="1"/>
</dbReference>
<dbReference type="OrthoDB" id="2440742at2759"/>
<dbReference type="Pfam" id="PF05699">
    <property type="entry name" value="Dimer_Tnp_hAT"/>
    <property type="match status" value="1"/>
</dbReference>
<dbReference type="EMBL" id="WTPW01000531">
    <property type="protein sequence ID" value="KAF0501871.1"/>
    <property type="molecule type" value="Genomic_DNA"/>
</dbReference>
<dbReference type="InterPro" id="IPR012337">
    <property type="entry name" value="RNaseH-like_sf"/>
</dbReference>
<feature type="domain" description="HAT C-terminal dimerisation" evidence="1">
    <location>
        <begin position="15"/>
        <end position="78"/>
    </location>
</feature>